<dbReference type="RefSeq" id="WP_061940133.1">
    <property type="nucleotide sequence ID" value="NZ_CP013234.1"/>
</dbReference>
<dbReference type="Pfam" id="PF16290">
    <property type="entry name" value="DUF4936"/>
    <property type="match status" value="1"/>
</dbReference>
<evidence type="ECO:0000313" key="1">
    <source>
        <dbReference type="EMBL" id="AMP04733.1"/>
    </source>
</evidence>
<dbReference type="EMBL" id="CP013234">
    <property type="protein sequence ID" value="AMP04733.1"/>
    <property type="molecule type" value="Genomic_DNA"/>
</dbReference>
<reference evidence="1 2" key="1">
    <citation type="submission" date="2015-11" db="EMBL/GenBank/DDBJ databases">
        <title>Exploring the genomic traits of fungus-feeding bacterial genus Collimonas.</title>
        <authorList>
            <person name="Song C."/>
            <person name="Schmidt R."/>
            <person name="de Jager V."/>
            <person name="Krzyzanowska D."/>
            <person name="Jongedijk E."/>
            <person name="Cankar K."/>
            <person name="Beekwilder J."/>
            <person name="van Veen A."/>
            <person name="de Boer W."/>
            <person name="van Veen J.A."/>
            <person name="Garbeva P."/>
        </authorList>
    </citation>
    <scope>NUCLEOTIDE SEQUENCE [LARGE SCALE GENOMIC DNA]</scope>
    <source>
        <strain evidence="1 2">Ter91</strain>
    </source>
</reference>
<gene>
    <name evidence="1" type="ORF">CPter91_2371</name>
</gene>
<proteinExistence type="predicted"/>
<evidence type="ECO:0008006" key="3">
    <source>
        <dbReference type="Google" id="ProtNLM"/>
    </source>
</evidence>
<dbReference type="OrthoDB" id="8527613at2"/>
<dbReference type="STRING" id="279113.CPter91_2371"/>
<accession>A0A127Q3X6</accession>
<name>A0A127Q3X6_9BURK</name>
<evidence type="ECO:0000313" key="2">
    <source>
        <dbReference type="Proteomes" id="UP000074561"/>
    </source>
</evidence>
<organism evidence="1 2">
    <name type="scientific">Collimonas pratensis</name>
    <dbReference type="NCBI Taxonomy" id="279113"/>
    <lineage>
        <taxon>Bacteria</taxon>
        <taxon>Pseudomonadati</taxon>
        <taxon>Pseudomonadota</taxon>
        <taxon>Betaproteobacteria</taxon>
        <taxon>Burkholderiales</taxon>
        <taxon>Oxalobacteraceae</taxon>
        <taxon>Collimonas</taxon>
    </lineage>
</organism>
<dbReference type="Proteomes" id="UP000074561">
    <property type="component" value="Chromosome"/>
</dbReference>
<dbReference type="InterPro" id="IPR032556">
    <property type="entry name" value="DUF4936"/>
</dbReference>
<sequence>MSTNLYIYYKVAASRAQEFDHAAAAMQAELSLQHQVNTALKRSAEIKDEHHTWMEVYSSVPPDFVQVIDLAVAKHGLAALIDGPRHTEFFVNISSCA</sequence>
<dbReference type="PATRIC" id="fig|279113.9.peg.2343"/>
<dbReference type="KEGG" id="cpra:CPter91_2371"/>
<dbReference type="AlphaFoldDB" id="A0A127Q3X6"/>
<protein>
    <recommendedName>
        <fullName evidence="3">DUF4936 domain-containing protein</fullName>
    </recommendedName>
</protein>